<keyword evidence="6 18" id="KW-0732">Signal</keyword>
<feature type="signal peptide" evidence="18">
    <location>
        <begin position="1"/>
        <end position="24"/>
    </location>
</feature>
<evidence type="ECO:0000259" key="20">
    <source>
        <dbReference type="PROSITE" id="PS51473"/>
    </source>
</evidence>
<comment type="caution">
    <text evidence="21">The sequence shown here is derived from an EMBL/GenBank/DDBJ whole genome shotgun (WGS) entry which is preliminary data.</text>
</comment>
<dbReference type="EMBL" id="CM004388">
    <property type="protein sequence ID" value="OAY58171.1"/>
    <property type="molecule type" value="Genomic_DNA"/>
</dbReference>
<comment type="subcellular location">
    <subcellularLocation>
        <location evidence="1">Membrane</location>
        <topology evidence="1">Single-pass membrane protein</topology>
    </subcellularLocation>
</comment>
<dbReference type="Pfam" id="PF07714">
    <property type="entry name" value="PK_Tyr_Ser-Thr"/>
    <property type="match status" value="1"/>
</dbReference>
<evidence type="ECO:0000256" key="4">
    <source>
        <dbReference type="ARBA" id="ARBA00022679"/>
    </source>
</evidence>
<evidence type="ECO:0000256" key="10">
    <source>
        <dbReference type="ARBA" id="ARBA00022840"/>
    </source>
</evidence>
<dbReference type="FunFam" id="3.30.430.20:FF:000002">
    <property type="entry name" value="Cysteine-rich receptor-like protein kinase 10"/>
    <property type="match status" value="1"/>
</dbReference>
<feature type="chain" id="PRO_5011999658" evidence="18">
    <location>
        <begin position="25"/>
        <end position="664"/>
    </location>
</feature>
<dbReference type="PANTHER" id="PTHR27002">
    <property type="entry name" value="RECEPTOR-LIKE SERINE/THREONINE-PROTEIN KINASE SD1-8"/>
    <property type="match status" value="1"/>
</dbReference>
<accession>A0A2C9WFR1</accession>
<evidence type="ECO:0000256" key="18">
    <source>
        <dbReference type="SAM" id="SignalP"/>
    </source>
</evidence>
<dbReference type="PROSITE" id="PS50011">
    <property type="entry name" value="PROTEIN_KINASE_DOM"/>
    <property type="match status" value="1"/>
</dbReference>
<dbReference type="InterPro" id="IPR000719">
    <property type="entry name" value="Prot_kinase_dom"/>
</dbReference>
<dbReference type="CDD" id="cd23509">
    <property type="entry name" value="Gnk2-like"/>
    <property type="match status" value="2"/>
</dbReference>
<dbReference type="InterPro" id="IPR011009">
    <property type="entry name" value="Kinase-like_dom_sf"/>
</dbReference>
<reference evidence="22" key="1">
    <citation type="journal article" date="2016" name="Nat. Biotechnol.">
        <title>Sequencing wild and cultivated cassava and related species reveals extensive interspecific hybridization and genetic diversity.</title>
        <authorList>
            <person name="Bredeson J.V."/>
            <person name="Lyons J.B."/>
            <person name="Prochnik S.E."/>
            <person name="Wu G.A."/>
            <person name="Ha C.M."/>
            <person name="Edsinger-Gonzales E."/>
            <person name="Grimwood J."/>
            <person name="Schmutz J."/>
            <person name="Rabbi I.Y."/>
            <person name="Egesi C."/>
            <person name="Nauluvula P."/>
            <person name="Lebot V."/>
            <person name="Ndunguru J."/>
            <person name="Mkamilo G."/>
            <person name="Bart R.S."/>
            <person name="Setter T.L."/>
            <person name="Gleadow R.M."/>
            <person name="Kulakow P."/>
            <person name="Ferguson M.E."/>
            <person name="Rounsley S."/>
            <person name="Rokhsar D.S."/>
        </authorList>
    </citation>
    <scope>NUCLEOTIDE SEQUENCE [LARGE SCALE GENOMIC DNA]</scope>
    <source>
        <strain evidence="22">cv. AM560-2</strain>
    </source>
</reference>
<evidence type="ECO:0000256" key="7">
    <source>
        <dbReference type="ARBA" id="ARBA00022737"/>
    </source>
</evidence>
<protein>
    <submittedName>
        <fullName evidence="21">Uncharacterized protein</fullName>
    </submittedName>
</protein>
<evidence type="ECO:0000259" key="19">
    <source>
        <dbReference type="PROSITE" id="PS50011"/>
    </source>
</evidence>
<dbReference type="Proteomes" id="UP000091857">
    <property type="component" value="Chromosome 2"/>
</dbReference>
<keyword evidence="3" id="KW-0597">Phosphoprotein</keyword>
<dbReference type="GO" id="GO:0007165">
    <property type="term" value="P:signal transduction"/>
    <property type="evidence" value="ECO:0000318"/>
    <property type="project" value="GO_Central"/>
</dbReference>
<evidence type="ECO:0000256" key="13">
    <source>
        <dbReference type="ARBA" id="ARBA00023170"/>
    </source>
</evidence>
<evidence type="ECO:0000313" key="21">
    <source>
        <dbReference type="EMBL" id="OAY58171.1"/>
    </source>
</evidence>
<keyword evidence="4" id="KW-0808">Transferase</keyword>
<dbReference type="Gramene" id="Manes.02G155600.1.v8.1">
    <property type="protein sequence ID" value="Manes.02G155600.1.v8.1.CDS"/>
    <property type="gene ID" value="Manes.02G155600.v8.1"/>
</dbReference>
<keyword evidence="22" id="KW-1185">Reference proteome</keyword>
<evidence type="ECO:0000256" key="12">
    <source>
        <dbReference type="ARBA" id="ARBA00023136"/>
    </source>
</evidence>
<feature type="domain" description="Protein kinase" evidence="19">
    <location>
        <begin position="342"/>
        <end position="619"/>
    </location>
</feature>
<keyword evidence="5 17" id="KW-0812">Transmembrane</keyword>
<keyword evidence="2" id="KW-0723">Serine/threonine-protein kinase</keyword>
<evidence type="ECO:0000256" key="3">
    <source>
        <dbReference type="ARBA" id="ARBA00022553"/>
    </source>
</evidence>
<dbReference type="PROSITE" id="PS00108">
    <property type="entry name" value="PROTEIN_KINASE_ST"/>
    <property type="match status" value="1"/>
</dbReference>
<dbReference type="PROSITE" id="PS51473">
    <property type="entry name" value="GNK2"/>
    <property type="match status" value="2"/>
</dbReference>
<evidence type="ECO:0000256" key="1">
    <source>
        <dbReference type="ARBA" id="ARBA00004167"/>
    </source>
</evidence>
<dbReference type="Pfam" id="PF01657">
    <property type="entry name" value="Stress-antifung"/>
    <property type="match status" value="2"/>
</dbReference>
<feature type="domain" description="Gnk2-homologous" evidence="20">
    <location>
        <begin position="28"/>
        <end position="131"/>
    </location>
</feature>
<keyword evidence="7" id="KW-0677">Repeat</keyword>
<evidence type="ECO:0000256" key="14">
    <source>
        <dbReference type="ARBA" id="ARBA00023180"/>
    </source>
</evidence>
<evidence type="ECO:0000256" key="2">
    <source>
        <dbReference type="ARBA" id="ARBA00022527"/>
    </source>
</evidence>
<keyword evidence="11 17" id="KW-1133">Transmembrane helix</keyword>
<keyword evidence="13" id="KW-0675">Receptor</keyword>
<evidence type="ECO:0000256" key="17">
    <source>
        <dbReference type="SAM" id="Phobius"/>
    </source>
</evidence>
<evidence type="ECO:0000256" key="9">
    <source>
        <dbReference type="ARBA" id="ARBA00022777"/>
    </source>
</evidence>
<dbReference type="InterPro" id="IPR017441">
    <property type="entry name" value="Protein_kinase_ATP_BS"/>
</dbReference>
<dbReference type="FunFam" id="3.30.200.20:FF:000142">
    <property type="entry name" value="Cysteine-rich receptor-like protein kinase 10"/>
    <property type="match status" value="1"/>
</dbReference>
<dbReference type="PROSITE" id="PS00107">
    <property type="entry name" value="PROTEIN_KINASE_ATP"/>
    <property type="match status" value="1"/>
</dbReference>
<dbReference type="GO" id="GO:0006955">
    <property type="term" value="P:immune response"/>
    <property type="evidence" value="ECO:0000318"/>
    <property type="project" value="GO_Central"/>
</dbReference>
<keyword evidence="12 17" id="KW-0472">Membrane</keyword>
<name>A0A2C9WFR1_MANES</name>
<evidence type="ECO:0000313" key="22">
    <source>
        <dbReference type="Proteomes" id="UP000091857"/>
    </source>
</evidence>
<evidence type="ECO:0000256" key="16">
    <source>
        <dbReference type="SAM" id="MobiDB-lite"/>
    </source>
</evidence>
<dbReference type="AlphaFoldDB" id="A0A2C9WFR1"/>
<organism evidence="21 22">
    <name type="scientific">Manihot esculenta</name>
    <name type="common">Cassava</name>
    <name type="synonym">Jatropha manihot</name>
    <dbReference type="NCBI Taxonomy" id="3983"/>
    <lineage>
        <taxon>Eukaryota</taxon>
        <taxon>Viridiplantae</taxon>
        <taxon>Streptophyta</taxon>
        <taxon>Embryophyta</taxon>
        <taxon>Tracheophyta</taxon>
        <taxon>Spermatophyta</taxon>
        <taxon>Magnoliopsida</taxon>
        <taxon>eudicotyledons</taxon>
        <taxon>Gunneridae</taxon>
        <taxon>Pentapetalae</taxon>
        <taxon>rosids</taxon>
        <taxon>fabids</taxon>
        <taxon>Malpighiales</taxon>
        <taxon>Euphorbiaceae</taxon>
        <taxon>Crotonoideae</taxon>
        <taxon>Manihoteae</taxon>
        <taxon>Manihot</taxon>
    </lineage>
</organism>
<keyword evidence="9" id="KW-0418">Kinase</keyword>
<evidence type="ECO:0000256" key="15">
    <source>
        <dbReference type="PROSITE-ProRule" id="PRU10141"/>
    </source>
</evidence>
<dbReference type="SMART" id="SM00220">
    <property type="entry name" value="S_TKc"/>
    <property type="match status" value="1"/>
</dbReference>
<dbReference type="GO" id="GO:0005886">
    <property type="term" value="C:plasma membrane"/>
    <property type="evidence" value="ECO:0000318"/>
    <property type="project" value="GO_Central"/>
</dbReference>
<keyword evidence="14" id="KW-0325">Glycoprotein</keyword>
<dbReference type="OrthoDB" id="4062651at2759"/>
<dbReference type="InterPro" id="IPR001245">
    <property type="entry name" value="Ser-Thr/Tyr_kinase_cat_dom"/>
</dbReference>
<dbReference type="Gene3D" id="3.30.200.20">
    <property type="entry name" value="Phosphorylase Kinase, domain 1"/>
    <property type="match status" value="1"/>
</dbReference>
<dbReference type="GO" id="GO:0009737">
    <property type="term" value="P:response to abscisic acid"/>
    <property type="evidence" value="ECO:0007669"/>
    <property type="project" value="UniProtKB-ARBA"/>
</dbReference>
<dbReference type="InterPro" id="IPR038408">
    <property type="entry name" value="GNK2_sf"/>
</dbReference>
<evidence type="ECO:0000256" key="8">
    <source>
        <dbReference type="ARBA" id="ARBA00022741"/>
    </source>
</evidence>
<dbReference type="InterPro" id="IPR002902">
    <property type="entry name" value="GNK2"/>
</dbReference>
<dbReference type="FunFam" id="3.30.430.20:FF:000003">
    <property type="entry name" value="Cysteine-rich RLK (RECEPTOR-like protein kinase) 10"/>
    <property type="match status" value="1"/>
</dbReference>
<dbReference type="PANTHER" id="PTHR27002:SF1104">
    <property type="entry name" value="CYSTEINE-RICH RECEPTOR-LIKE PROTEIN KINASE 27-RELATED"/>
    <property type="match status" value="1"/>
</dbReference>
<keyword evidence="8 15" id="KW-0547">Nucleotide-binding</keyword>
<evidence type="ECO:0000256" key="6">
    <source>
        <dbReference type="ARBA" id="ARBA00022729"/>
    </source>
</evidence>
<feature type="transmembrane region" description="Helical" evidence="17">
    <location>
        <begin position="271"/>
        <end position="293"/>
    </location>
</feature>
<gene>
    <name evidence="21" type="ORF">MANES_02G155600v8</name>
</gene>
<evidence type="ECO:0000256" key="5">
    <source>
        <dbReference type="ARBA" id="ARBA00022692"/>
    </source>
</evidence>
<sequence>MASSTSLFFLCPLAIHFLVLTAQSQPEMVYKDCLPDKGNYSINSTYQANLKQLLTSIYTNTEINNGFYNFSHGQDPDVVKSIALCRPDITPQACRDCIKNASDSLLVLCPTSKEAIGGQDDCMVRYSYRDIFRLNEGRGPYFFVHSKNNVPEPNISGFNQSRMTLLDSLRDRAAAGDSRYKFDYNQTLDPNFQTIYALVQCTPDLTESECRDCLHFASGLIPECCEFNTGGRVITPSCNFRYETDRFYSLENMPSAQSPPPPPPPPGKSRIVIIVIVTVAVSTIVAICVFIFLRARNKKKEFKRIEAMNKKEEFNGIVDSEIEDAESLQFDFGTVRTATNDFSEENKLGQGGFGAVYKGELPNGQHIAVKRLSKESKQGQLEFKNEVLLVAKLQHKNLVRLLGFCLERKERLLIYEFVPNSSLDHFIFDPTKRTHLDWERRYKIIVGIARGLLYLHEDSRLRIIHRDLKASNVLLDEEMNPKISDFGMARLFEVDQTQEETSRIVGTFGYMAPEYIHHGRFSVKSDVFSFGVLVLEIASGQKISGAGIGEEEENLLTYSWKNWNEGTALNLIDPTMRVAPRSEMMRSIHIGLLCVQEHEANRPTMAQVVTLLGSYSITLPVPSKPAFFMHSALRTEASLSTNERSNEDVQQSRNEVSTSELYPR</sequence>
<dbReference type="Gene3D" id="1.10.510.10">
    <property type="entry name" value="Transferase(Phosphotransferase) domain 1"/>
    <property type="match status" value="1"/>
</dbReference>
<feature type="domain" description="Gnk2-homologous" evidence="20">
    <location>
        <begin position="138"/>
        <end position="247"/>
    </location>
</feature>
<dbReference type="FunFam" id="1.10.510.10:FF:000343">
    <property type="entry name" value="Cysteine-rich receptor-like protein kinase 28"/>
    <property type="match status" value="1"/>
</dbReference>
<proteinExistence type="predicted"/>
<keyword evidence="10 15" id="KW-0067">ATP-binding</keyword>
<dbReference type="CDD" id="cd14066">
    <property type="entry name" value="STKc_IRAK"/>
    <property type="match status" value="1"/>
</dbReference>
<evidence type="ECO:0000256" key="11">
    <source>
        <dbReference type="ARBA" id="ARBA00022989"/>
    </source>
</evidence>
<feature type="region of interest" description="Disordered" evidence="16">
    <location>
        <begin position="639"/>
        <end position="664"/>
    </location>
</feature>
<dbReference type="GO" id="GO:0005524">
    <property type="term" value="F:ATP binding"/>
    <property type="evidence" value="ECO:0007669"/>
    <property type="project" value="UniProtKB-UniRule"/>
</dbReference>
<dbReference type="Gene3D" id="3.30.430.20">
    <property type="entry name" value="Gnk2 domain, C-X8-C-X2-C motif"/>
    <property type="match status" value="2"/>
</dbReference>
<dbReference type="SUPFAM" id="SSF56112">
    <property type="entry name" value="Protein kinase-like (PK-like)"/>
    <property type="match status" value="1"/>
</dbReference>
<dbReference type="InterPro" id="IPR008271">
    <property type="entry name" value="Ser/Thr_kinase_AS"/>
</dbReference>
<feature type="binding site" evidence="15">
    <location>
        <position position="370"/>
    </location>
    <ligand>
        <name>ATP</name>
        <dbReference type="ChEBI" id="CHEBI:30616"/>
    </ligand>
</feature>
<dbReference type="GO" id="GO:0004674">
    <property type="term" value="F:protein serine/threonine kinase activity"/>
    <property type="evidence" value="ECO:0000318"/>
    <property type="project" value="GO_Central"/>
</dbReference>